<protein>
    <submittedName>
        <fullName evidence="2">Uncharacterized protein</fullName>
    </submittedName>
</protein>
<dbReference type="AlphaFoldDB" id="A0A453PG71"/>
<keyword evidence="3" id="KW-1185">Reference proteome</keyword>
<evidence type="ECO:0000313" key="2">
    <source>
        <dbReference type="EnsemblPlants" id="AET6Gv20721300.16"/>
    </source>
</evidence>
<feature type="region of interest" description="Disordered" evidence="1">
    <location>
        <begin position="24"/>
        <end position="46"/>
    </location>
</feature>
<dbReference type="Proteomes" id="UP000015105">
    <property type="component" value="Chromosome 6D"/>
</dbReference>
<proteinExistence type="predicted"/>
<evidence type="ECO:0000313" key="3">
    <source>
        <dbReference type="Proteomes" id="UP000015105"/>
    </source>
</evidence>
<accession>A0A453PG71</accession>
<reference evidence="2" key="4">
    <citation type="submission" date="2019-03" db="UniProtKB">
        <authorList>
            <consortium name="EnsemblPlants"/>
        </authorList>
    </citation>
    <scope>IDENTIFICATION</scope>
</reference>
<name>A0A453PG71_AEGTS</name>
<dbReference type="EnsemblPlants" id="AET6Gv20721300.16">
    <property type="protein sequence ID" value="AET6Gv20721300.16"/>
    <property type="gene ID" value="AET6Gv20721300"/>
</dbReference>
<sequence>VGAESDAADSGRRLLITTAFSSAMANRGGKGSYPPSKSGDPRSPPFLLSPLSPYFFLRRCRLNPRPTQHSPDKTRWVSGSSASIE</sequence>
<reference evidence="2" key="3">
    <citation type="journal article" date="2017" name="Nature">
        <title>Genome sequence of the progenitor of the wheat D genome Aegilops tauschii.</title>
        <authorList>
            <person name="Luo M.C."/>
            <person name="Gu Y.Q."/>
            <person name="Puiu D."/>
            <person name="Wang H."/>
            <person name="Twardziok S.O."/>
            <person name="Deal K.R."/>
            <person name="Huo N."/>
            <person name="Zhu T."/>
            <person name="Wang L."/>
            <person name="Wang Y."/>
            <person name="McGuire P.E."/>
            <person name="Liu S."/>
            <person name="Long H."/>
            <person name="Ramasamy R.K."/>
            <person name="Rodriguez J.C."/>
            <person name="Van S.L."/>
            <person name="Yuan L."/>
            <person name="Wang Z."/>
            <person name="Xia Z."/>
            <person name="Xiao L."/>
            <person name="Anderson O.D."/>
            <person name="Ouyang S."/>
            <person name="Liang Y."/>
            <person name="Zimin A.V."/>
            <person name="Pertea G."/>
            <person name="Qi P."/>
            <person name="Bennetzen J.L."/>
            <person name="Dai X."/>
            <person name="Dawson M.W."/>
            <person name="Muller H.G."/>
            <person name="Kugler K."/>
            <person name="Rivarola-Duarte L."/>
            <person name="Spannagl M."/>
            <person name="Mayer K.F.X."/>
            <person name="Lu F.H."/>
            <person name="Bevan M.W."/>
            <person name="Leroy P."/>
            <person name="Li P."/>
            <person name="You F.M."/>
            <person name="Sun Q."/>
            <person name="Liu Z."/>
            <person name="Lyons E."/>
            <person name="Wicker T."/>
            <person name="Salzberg S.L."/>
            <person name="Devos K.M."/>
            <person name="Dvorak J."/>
        </authorList>
    </citation>
    <scope>NUCLEOTIDE SEQUENCE [LARGE SCALE GENOMIC DNA]</scope>
    <source>
        <strain evidence="2">cv. AL8/78</strain>
    </source>
</reference>
<feature type="region of interest" description="Disordered" evidence="1">
    <location>
        <begin position="63"/>
        <end position="85"/>
    </location>
</feature>
<reference evidence="3" key="2">
    <citation type="journal article" date="2017" name="Nat. Plants">
        <title>The Aegilops tauschii genome reveals multiple impacts of transposons.</title>
        <authorList>
            <person name="Zhao G."/>
            <person name="Zou C."/>
            <person name="Li K."/>
            <person name="Wang K."/>
            <person name="Li T."/>
            <person name="Gao L."/>
            <person name="Zhang X."/>
            <person name="Wang H."/>
            <person name="Yang Z."/>
            <person name="Liu X."/>
            <person name="Jiang W."/>
            <person name="Mao L."/>
            <person name="Kong X."/>
            <person name="Jiao Y."/>
            <person name="Jia J."/>
        </authorList>
    </citation>
    <scope>NUCLEOTIDE SEQUENCE [LARGE SCALE GENOMIC DNA]</scope>
    <source>
        <strain evidence="3">cv. AL8/78</strain>
    </source>
</reference>
<evidence type="ECO:0000256" key="1">
    <source>
        <dbReference type="SAM" id="MobiDB-lite"/>
    </source>
</evidence>
<reference evidence="2" key="5">
    <citation type="journal article" date="2021" name="G3 (Bethesda)">
        <title>Aegilops tauschii genome assembly Aet v5.0 features greater sequence contiguity and improved annotation.</title>
        <authorList>
            <person name="Wang L."/>
            <person name="Zhu T."/>
            <person name="Rodriguez J.C."/>
            <person name="Deal K.R."/>
            <person name="Dubcovsky J."/>
            <person name="McGuire P.E."/>
            <person name="Lux T."/>
            <person name="Spannagl M."/>
            <person name="Mayer K.F.X."/>
            <person name="Baldrich P."/>
            <person name="Meyers B.C."/>
            <person name="Huo N."/>
            <person name="Gu Y.Q."/>
            <person name="Zhou H."/>
            <person name="Devos K.M."/>
            <person name="Bennetzen J.L."/>
            <person name="Unver T."/>
            <person name="Budak H."/>
            <person name="Gulick P.J."/>
            <person name="Galiba G."/>
            <person name="Kalapos B."/>
            <person name="Nelson D.R."/>
            <person name="Li P."/>
            <person name="You F.M."/>
            <person name="Luo M.C."/>
            <person name="Dvorak J."/>
        </authorList>
    </citation>
    <scope>NUCLEOTIDE SEQUENCE [LARGE SCALE GENOMIC DNA]</scope>
    <source>
        <strain evidence="2">cv. AL8/78</strain>
    </source>
</reference>
<organism evidence="2 3">
    <name type="scientific">Aegilops tauschii subsp. strangulata</name>
    <name type="common">Goatgrass</name>
    <dbReference type="NCBI Taxonomy" id="200361"/>
    <lineage>
        <taxon>Eukaryota</taxon>
        <taxon>Viridiplantae</taxon>
        <taxon>Streptophyta</taxon>
        <taxon>Embryophyta</taxon>
        <taxon>Tracheophyta</taxon>
        <taxon>Spermatophyta</taxon>
        <taxon>Magnoliopsida</taxon>
        <taxon>Liliopsida</taxon>
        <taxon>Poales</taxon>
        <taxon>Poaceae</taxon>
        <taxon>BOP clade</taxon>
        <taxon>Pooideae</taxon>
        <taxon>Triticodae</taxon>
        <taxon>Triticeae</taxon>
        <taxon>Triticinae</taxon>
        <taxon>Aegilops</taxon>
    </lineage>
</organism>
<dbReference type="Gramene" id="AET6Gv20721300.16">
    <property type="protein sequence ID" value="AET6Gv20721300.16"/>
    <property type="gene ID" value="AET6Gv20721300"/>
</dbReference>
<reference evidence="3" key="1">
    <citation type="journal article" date="2014" name="Science">
        <title>Ancient hybridizations among the ancestral genomes of bread wheat.</title>
        <authorList>
            <consortium name="International Wheat Genome Sequencing Consortium,"/>
            <person name="Marcussen T."/>
            <person name="Sandve S.R."/>
            <person name="Heier L."/>
            <person name="Spannagl M."/>
            <person name="Pfeifer M."/>
            <person name="Jakobsen K.S."/>
            <person name="Wulff B.B."/>
            <person name="Steuernagel B."/>
            <person name="Mayer K.F."/>
            <person name="Olsen O.A."/>
        </authorList>
    </citation>
    <scope>NUCLEOTIDE SEQUENCE [LARGE SCALE GENOMIC DNA]</scope>
    <source>
        <strain evidence="3">cv. AL8/78</strain>
    </source>
</reference>